<name>A0A3Q2EIS3_CYPVA</name>
<reference evidence="1" key="1">
    <citation type="submission" date="2025-08" db="UniProtKB">
        <authorList>
            <consortium name="Ensembl"/>
        </authorList>
    </citation>
    <scope>IDENTIFICATION</scope>
</reference>
<accession>A0A3Q2EIS3</accession>
<dbReference type="Proteomes" id="UP000265020">
    <property type="component" value="Unassembled WGS sequence"/>
</dbReference>
<dbReference type="AlphaFoldDB" id="A0A3Q2EIS3"/>
<keyword evidence="2" id="KW-1185">Reference proteome</keyword>
<evidence type="ECO:0000313" key="2">
    <source>
        <dbReference type="Proteomes" id="UP000265020"/>
    </source>
</evidence>
<dbReference type="Ensembl" id="ENSCVAT00000027980.1">
    <property type="protein sequence ID" value="ENSCVAP00000032306.1"/>
    <property type="gene ID" value="ENSCVAG00000022231.1"/>
</dbReference>
<protein>
    <submittedName>
        <fullName evidence="1">Uncharacterized protein</fullName>
    </submittedName>
</protein>
<proteinExistence type="predicted"/>
<organism evidence="1 2">
    <name type="scientific">Cyprinodon variegatus</name>
    <name type="common">Sheepshead minnow</name>
    <dbReference type="NCBI Taxonomy" id="28743"/>
    <lineage>
        <taxon>Eukaryota</taxon>
        <taxon>Metazoa</taxon>
        <taxon>Chordata</taxon>
        <taxon>Craniata</taxon>
        <taxon>Vertebrata</taxon>
        <taxon>Euteleostomi</taxon>
        <taxon>Actinopterygii</taxon>
        <taxon>Neopterygii</taxon>
        <taxon>Teleostei</taxon>
        <taxon>Neoteleostei</taxon>
        <taxon>Acanthomorphata</taxon>
        <taxon>Ovalentaria</taxon>
        <taxon>Atherinomorphae</taxon>
        <taxon>Cyprinodontiformes</taxon>
        <taxon>Cyprinodontidae</taxon>
        <taxon>Cyprinodon</taxon>
    </lineage>
</organism>
<evidence type="ECO:0000313" key="1">
    <source>
        <dbReference type="Ensembl" id="ENSCVAP00000032306.1"/>
    </source>
</evidence>
<sequence>PFFVGSFQTILVFCHIAPLTTSKHLLHRNRLSSEMSVIIRQLSKVDILLIWKNPTFAVAVFPLNKKLIKTRQCWK</sequence>
<reference evidence="1" key="2">
    <citation type="submission" date="2025-09" db="UniProtKB">
        <authorList>
            <consortium name="Ensembl"/>
        </authorList>
    </citation>
    <scope>IDENTIFICATION</scope>
</reference>